<accession>A0ABV6LPN8</accession>
<evidence type="ECO:0000313" key="1">
    <source>
        <dbReference type="EMBL" id="MFC0524341.1"/>
    </source>
</evidence>
<gene>
    <name evidence="1" type="ORF">ACFFGV_12270</name>
</gene>
<name>A0ABV6LPN8_9BACI</name>
<comment type="caution">
    <text evidence="1">The sequence shown here is derived from an EMBL/GenBank/DDBJ whole genome shotgun (WGS) entry which is preliminary data.</text>
</comment>
<proteinExistence type="predicted"/>
<dbReference type="Proteomes" id="UP001589836">
    <property type="component" value="Unassembled WGS sequence"/>
</dbReference>
<evidence type="ECO:0000313" key="2">
    <source>
        <dbReference type="Proteomes" id="UP001589836"/>
    </source>
</evidence>
<dbReference type="RefSeq" id="WP_377348221.1">
    <property type="nucleotide sequence ID" value="NZ_JBHLTP010000011.1"/>
</dbReference>
<sequence>MNFKVIALYNGGTEITFEHSSREEVLFSDYVTAKCFVNSLKEQHAYCRYRFQIVDLQDKLVPPGKPNHLLAVVNER</sequence>
<dbReference type="EMBL" id="JBHLTP010000011">
    <property type="protein sequence ID" value="MFC0524341.1"/>
    <property type="molecule type" value="Genomic_DNA"/>
</dbReference>
<keyword evidence="2" id="KW-1185">Reference proteome</keyword>
<organism evidence="1 2">
    <name type="scientific">Pontibacillus salicampi</name>
    <dbReference type="NCBI Taxonomy" id="1449801"/>
    <lineage>
        <taxon>Bacteria</taxon>
        <taxon>Bacillati</taxon>
        <taxon>Bacillota</taxon>
        <taxon>Bacilli</taxon>
        <taxon>Bacillales</taxon>
        <taxon>Bacillaceae</taxon>
        <taxon>Pontibacillus</taxon>
    </lineage>
</organism>
<protein>
    <submittedName>
        <fullName evidence="1">Uncharacterized protein</fullName>
    </submittedName>
</protein>
<reference evidence="1 2" key="1">
    <citation type="submission" date="2024-09" db="EMBL/GenBank/DDBJ databases">
        <authorList>
            <person name="Sun Q."/>
            <person name="Mori K."/>
        </authorList>
    </citation>
    <scope>NUCLEOTIDE SEQUENCE [LARGE SCALE GENOMIC DNA]</scope>
    <source>
        <strain evidence="1 2">NCAIM B.02529</strain>
    </source>
</reference>